<evidence type="ECO:0000313" key="2">
    <source>
        <dbReference type="EMBL" id="GAA4419352.1"/>
    </source>
</evidence>
<reference evidence="3" key="1">
    <citation type="journal article" date="2019" name="Int. J. Syst. Evol. Microbiol.">
        <title>The Global Catalogue of Microorganisms (GCM) 10K type strain sequencing project: providing services to taxonomists for standard genome sequencing and annotation.</title>
        <authorList>
            <consortium name="The Broad Institute Genomics Platform"/>
            <consortium name="The Broad Institute Genome Sequencing Center for Infectious Disease"/>
            <person name="Wu L."/>
            <person name="Ma J."/>
        </authorList>
    </citation>
    <scope>NUCLEOTIDE SEQUENCE [LARGE SCALE GENOMIC DNA]</scope>
    <source>
        <strain evidence="3">JCM 17925</strain>
    </source>
</reference>
<dbReference type="InterPro" id="IPR025222">
    <property type="entry name" value="DUF3945"/>
</dbReference>
<dbReference type="Pfam" id="PF13101">
    <property type="entry name" value="DUF3945"/>
    <property type="match status" value="1"/>
</dbReference>
<evidence type="ECO:0000313" key="3">
    <source>
        <dbReference type="Proteomes" id="UP001500936"/>
    </source>
</evidence>
<sequence length="310" mass="34843">MEQSVQYARQQADGLDNIAPTPLQGQQAWQFAQSDNFLSVEEAAAVMRRQLEPYQAQIEAKLAQLGYPPEHLAKLPELKEALYSGRQTELATIWLTDELKMEGRLRIVLTENGPDIRITPALRNLTIPDEVGGVKLSEREKKELVEEGALSRPLLLADKGDYVPTYLRVDPQTNTVELWRLRPEMLPTKLLGIDLTRDQQMQLANGHAIRLSGLLDKQGESFTAMVSISAAQKELQFSDISPLGVQLQPDQRYGEQLAQNNEGAKTDLTRSQEVATGQTTVSHFQREQMQRLVEEKPDQKVSNTTKHHIG</sequence>
<dbReference type="RefSeq" id="WP_345271140.1">
    <property type="nucleotide sequence ID" value="NZ_BAABHB010000018.1"/>
</dbReference>
<name>A0ABP8KYQ0_9BACT</name>
<gene>
    <name evidence="2" type="ORF">GCM10023187_53580</name>
</gene>
<dbReference type="Proteomes" id="UP001500936">
    <property type="component" value="Unassembled WGS sequence"/>
</dbReference>
<keyword evidence="3" id="KW-1185">Reference proteome</keyword>
<proteinExistence type="predicted"/>
<feature type="domain" description="DUF3945" evidence="1">
    <location>
        <begin position="187"/>
        <end position="238"/>
    </location>
</feature>
<protein>
    <recommendedName>
        <fullName evidence="1">DUF3945 domain-containing protein</fullName>
    </recommendedName>
</protein>
<evidence type="ECO:0000259" key="1">
    <source>
        <dbReference type="Pfam" id="PF13101"/>
    </source>
</evidence>
<organism evidence="2 3">
    <name type="scientific">Nibrella viscosa</name>
    <dbReference type="NCBI Taxonomy" id="1084524"/>
    <lineage>
        <taxon>Bacteria</taxon>
        <taxon>Pseudomonadati</taxon>
        <taxon>Bacteroidota</taxon>
        <taxon>Cytophagia</taxon>
        <taxon>Cytophagales</taxon>
        <taxon>Spirosomataceae</taxon>
        <taxon>Nibrella</taxon>
    </lineage>
</organism>
<accession>A0ABP8KYQ0</accession>
<dbReference type="EMBL" id="BAABHB010000018">
    <property type="protein sequence ID" value="GAA4419352.1"/>
    <property type="molecule type" value="Genomic_DNA"/>
</dbReference>
<comment type="caution">
    <text evidence="2">The sequence shown here is derived from an EMBL/GenBank/DDBJ whole genome shotgun (WGS) entry which is preliminary data.</text>
</comment>